<feature type="compositionally biased region" description="Basic and acidic residues" evidence="2">
    <location>
        <begin position="904"/>
        <end position="915"/>
    </location>
</feature>
<feature type="transmembrane region" description="Helical" evidence="3">
    <location>
        <begin position="576"/>
        <end position="603"/>
    </location>
</feature>
<feature type="transmembrane region" description="Helical" evidence="3">
    <location>
        <begin position="461"/>
        <end position="483"/>
    </location>
</feature>
<evidence type="ECO:0000259" key="4">
    <source>
        <dbReference type="PROSITE" id="PS50020"/>
    </source>
</evidence>
<reference evidence="7" key="1">
    <citation type="journal article" date="2023" name="Commun. Biol.">
        <title>Genome analysis of Parmales, the sister group of diatoms, reveals the evolutionary specialization of diatoms from phago-mixotrophs to photoautotrophs.</title>
        <authorList>
            <person name="Ban H."/>
            <person name="Sato S."/>
            <person name="Yoshikawa S."/>
            <person name="Yamada K."/>
            <person name="Nakamura Y."/>
            <person name="Ichinomiya M."/>
            <person name="Sato N."/>
            <person name="Blanc-Mathieu R."/>
            <person name="Endo H."/>
            <person name="Kuwata A."/>
            <person name="Ogata H."/>
        </authorList>
    </citation>
    <scope>NUCLEOTIDE SEQUENCE [LARGE SCALE GENOMIC DNA]</scope>
    <source>
        <strain evidence="7">NIES 3699</strain>
    </source>
</reference>
<dbReference type="PROSITE" id="PS50020">
    <property type="entry name" value="WW_DOMAIN_2"/>
    <property type="match status" value="1"/>
</dbReference>
<dbReference type="PANTHER" id="PTHR46967">
    <property type="entry name" value="INSULIN-LIKE GROWTH FACTOR BINDING PROTEIN,N-TERMINAL"/>
    <property type="match status" value="1"/>
</dbReference>
<feature type="compositionally biased region" description="Pro residues" evidence="2">
    <location>
        <begin position="918"/>
        <end position="934"/>
    </location>
</feature>
<feature type="transmembrane region" description="Helical" evidence="3">
    <location>
        <begin position="386"/>
        <end position="412"/>
    </location>
</feature>
<feature type="transmembrane region" description="Helical" evidence="3">
    <location>
        <begin position="657"/>
        <end position="677"/>
    </location>
</feature>
<accession>A0A9W7FP59</accession>
<dbReference type="GO" id="GO:0016020">
    <property type="term" value="C:membrane"/>
    <property type="evidence" value="ECO:0007669"/>
    <property type="project" value="InterPro"/>
</dbReference>
<dbReference type="SUPFAM" id="SSF57184">
    <property type="entry name" value="Growth factor receptor domain"/>
    <property type="match status" value="2"/>
</dbReference>
<feature type="compositionally biased region" description="Basic and acidic residues" evidence="2">
    <location>
        <begin position="860"/>
        <end position="874"/>
    </location>
</feature>
<evidence type="ECO:0000259" key="5">
    <source>
        <dbReference type="PROSITE" id="PS50287"/>
    </source>
</evidence>
<gene>
    <name evidence="6" type="ORF">TrVE_jg3375</name>
</gene>
<dbReference type="Gene3D" id="3.10.250.10">
    <property type="entry name" value="SRCR-like domain"/>
    <property type="match status" value="1"/>
</dbReference>
<name>A0A9W7FP59_9STRA</name>
<keyword evidence="3" id="KW-0812">Transmembrane</keyword>
<dbReference type="SMART" id="SM01411">
    <property type="entry name" value="Ephrin_rec_like"/>
    <property type="match status" value="3"/>
</dbReference>
<dbReference type="CDD" id="cd00185">
    <property type="entry name" value="TNFRSF"/>
    <property type="match status" value="1"/>
</dbReference>
<proteinExistence type="predicted"/>
<feature type="region of interest" description="Disordered" evidence="2">
    <location>
        <begin position="849"/>
        <end position="940"/>
    </location>
</feature>
<dbReference type="InterPro" id="IPR001202">
    <property type="entry name" value="WW_dom"/>
</dbReference>
<dbReference type="Proteomes" id="UP001165160">
    <property type="component" value="Unassembled WGS sequence"/>
</dbReference>
<comment type="caution">
    <text evidence="6">The sequence shown here is derived from an EMBL/GenBank/DDBJ whole genome shotgun (WGS) entry which is preliminary data.</text>
</comment>
<evidence type="ECO:0000256" key="3">
    <source>
        <dbReference type="SAM" id="Phobius"/>
    </source>
</evidence>
<keyword evidence="3" id="KW-1133">Transmembrane helix</keyword>
<dbReference type="PROSITE" id="PS50287">
    <property type="entry name" value="SRCR_2"/>
    <property type="match status" value="1"/>
</dbReference>
<dbReference type="EMBL" id="BRXX01000531">
    <property type="protein sequence ID" value="GMI15733.1"/>
    <property type="molecule type" value="Genomic_DNA"/>
</dbReference>
<dbReference type="PANTHER" id="PTHR46967:SF2">
    <property type="entry name" value="SUSHI, VON WILLEBRAND FACTOR TYPE A, EGF AND PENTRAXIN DOMAIN-CONTAINING PROTEIN 1-LIKE"/>
    <property type="match status" value="1"/>
</dbReference>
<dbReference type="Gene3D" id="2.10.50.10">
    <property type="entry name" value="Tumor Necrosis Factor Receptor, subunit A, domain 2"/>
    <property type="match status" value="2"/>
</dbReference>
<organism evidence="6 7">
    <name type="scientific">Triparma verrucosa</name>
    <dbReference type="NCBI Taxonomy" id="1606542"/>
    <lineage>
        <taxon>Eukaryota</taxon>
        <taxon>Sar</taxon>
        <taxon>Stramenopiles</taxon>
        <taxon>Ochrophyta</taxon>
        <taxon>Bolidophyceae</taxon>
        <taxon>Parmales</taxon>
        <taxon>Triparmaceae</taxon>
        <taxon>Triparma</taxon>
    </lineage>
</organism>
<dbReference type="Pfam" id="PF00530">
    <property type="entry name" value="SRCR"/>
    <property type="match status" value="1"/>
</dbReference>
<dbReference type="AlphaFoldDB" id="A0A9W7FP59"/>
<protein>
    <recommendedName>
        <fullName evidence="8">WW domain-containing protein</fullName>
    </recommendedName>
</protein>
<dbReference type="InterPro" id="IPR001190">
    <property type="entry name" value="SRCR"/>
</dbReference>
<feature type="transmembrane region" description="Helical" evidence="3">
    <location>
        <begin position="516"/>
        <end position="535"/>
    </location>
</feature>
<evidence type="ECO:0000256" key="1">
    <source>
        <dbReference type="ARBA" id="ARBA00023157"/>
    </source>
</evidence>
<dbReference type="Gene3D" id="2.20.70.10">
    <property type="match status" value="1"/>
</dbReference>
<feature type="transmembrane region" description="Helical" evidence="3">
    <location>
        <begin position="346"/>
        <end position="365"/>
    </location>
</feature>
<sequence length="962" mass="105138">MPGNESTFSLPTGQLQDASGVRIRDSSNNSPTFDSKGVVSGRIEVKPSGETAWGTIKDKAFLWDNVNALVACREIGKDLGYATISGTALDYWNTPDGSGEQWWYDLDCSGSEETLESCSKSTITYTENILDIGITCKFRQPDECEACPAGKFRDTIGTSPCTSCEAGRYSSTPSSATCLACEVGKASSTEGSTACTSCEPGSYSTNEGSALCTSCEAGRYRSTPSVTSNFTCLACEAGKASSTTGMTSESMCTSCKPGSFATSEGSASCTSCEAGRYSSTSSATSADTCLACEAGKASSTTGATSANTCTSCPGGLALPDATACEIRLCSTDEFNNNGKCEKCNNFLSIIILAGSFLSFAVVAWYSATIAEENRKKMMQLKVATTFFQMAELTTLIKVPWVSIVFLMLPFQLPISDTKCFASSSGWNQLHTFYAYIYGPILVFIVLHLIPQTSLSERKKIATLLTILISLWYSPLLQAIASMYNCFPDPERDNRSFITSDPSVSCELSLERTIMNIHAGVLSLIVGLGFPLLSFLKIRSLKKADKLNFDSSFCNLFQFYNTGMPYFETVQFARKGLLIFALTWAGNTVMQAIASLGINGSFLFLLSYTRPFIYYPTSNSRRNLFHTAEVSSTLICMAGNTLALIASFTASDQSFIDLLGGVMAAMNIAYIILFMLTYGREVKKTAKRETQWAADATRYKLNETFGSELQDAIHEWRLLVMILEDVSMEDRRHLQVVDEMPFIKSRIVSEIGTILTEIDEKYTGESRQYCKPFNAVSFRQKCRSFQAVLDPVNEDFKKYVGEARGPFNVFDIARGKNLEFVSRSFGVSSIIEEGEGNNPLQQVEMTAMAAPGKRKKNHGKAHIERADTFKQEYKARKSKSKSTEKPPPPPPLPPPTPPPKLVPTAKKEKLIEERGSPPKMTPPGPPPPPPPPSEPAPWISVTDASGKRYYIHRETNETVWAIP</sequence>
<evidence type="ECO:0008006" key="8">
    <source>
        <dbReference type="Google" id="ProtNLM"/>
    </source>
</evidence>
<feature type="transmembrane region" description="Helical" evidence="3">
    <location>
        <begin position="432"/>
        <end position="449"/>
    </location>
</feature>
<keyword evidence="7" id="KW-1185">Reference proteome</keyword>
<dbReference type="InterPro" id="IPR036020">
    <property type="entry name" value="WW_dom_sf"/>
</dbReference>
<dbReference type="CDD" id="cd00201">
    <property type="entry name" value="WW"/>
    <property type="match status" value="1"/>
</dbReference>
<dbReference type="InterPro" id="IPR036772">
    <property type="entry name" value="SRCR-like_dom_sf"/>
</dbReference>
<feature type="compositionally biased region" description="Pro residues" evidence="2">
    <location>
        <begin position="884"/>
        <end position="900"/>
    </location>
</feature>
<evidence type="ECO:0000256" key="2">
    <source>
        <dbReference type="SAM" id="MobiDB-lite"/>
    </source>
</evidence>
<feature type="domain" description="SRCR" evidence="5">
    <location>
        <begin position="21"/>
        <end position="137"/>
    </location>
</feature>
<evidence type="ECO:0000313" key="7">
    <source>
        <dbReference type="Proteomes" id="UP001165160"/>
    </source>
</evidence>
<keyword evidence="3" id="KW-0472">Membrane</keyword>
<feature type="domain" description="WW" evidence="4">
    <location>
        <begin position="931"/>
        <end position="962"/>
    </location>
</feature>
<dbReference type="SUPFAM" id="SSF51045">
    <property type="entry name" value="WW domain"/>
    <property type="match status" value="1"/>
</dbReference>
<dbReference type="Pfam" id="PF00397">
    <property type="entry name" value="WW"/>
    <property type="match status" value="1"/>
</dbReference>
<dbReference type="InterPro" id="IPR009030">
    <property type="entry name" value="Growth_fac_rcpt_cys_sf"/>
</dbReference>
<dbReference type="SUPFAM" id="SSF56487">
    <property type="entry name" value="SRCR-like"/>
    <property type="match status" value="1"/>
</dbReference>
<evidence type="ECO:0000313" key="6">
    <source>
        <dbReference type="EMBL" id="GMI15733.1"/>
    </source>
</evidence>
<dbReference type="SMART" id="SM00202">
    <property type="entry name" value="SR"/>
    <property type="match status" value="1"/>
</dbReference>
<keyword evidence="1" id="KW-1015">Disulfide bond</keyword>